<evidence type="ECO:0000313" key="1">
    <source>
        <dbReference type="EMBL" id="UTF54601.1"/>
    </source>
</evidence>
<sequence>MRTVVAPVEGEYVRVESRSEPGIEVNGIPATLECVRKADVRVDLVDPDAVCTDDGRAFVVEHVLGPLRLCGVTAASVTGIASEWDFSRPEHRFCYATALGPDAVVSHPAGLPNPALAKAVREVGTEPIDGETRATLSESVTRETDVGSITVSPAETGSGVSLDLEYAGARFGADVPHDGARGDVIEAITTATTPYLAPDAEVAVTHAAADVLSDVVVLGGLEDVRIEASLGGAYHAETIGVARRAREQGAVTGLERPAADR</sequence>
<organism evidence="1 2">
    <name type="scientific">Natronosalvus rutilus</name>
    <dbReference type="NCBI Taxonomy" id="2953753"/>
    <lineage>
        <taxon>Archaea</taxon>
        <taxon>Methanobacteriati</taxon>
        <taxon>Methanobacteriota</taxon>
        <taxon>Stenosarchaea group</taxon>
        <taxon>Halobacteria</taxon>
        <taxon>Halobacteriales</taxon>
        <taxon>Natrialbaceae</taxon>
        <taxon>Natronosalvus</taxon>
    </lineage>
</organism>
<dbReference type="KEGG" id="sawl:NGM29_04825"/>
<protein>
    <submittedName>
        <fullName evidence="1">Uncharacterized protein</fullName>
    </submittedName>
</protein>
<dbReference type="GeneID" id="73289345"/>
<dbReference type="RefSeq" id="WP_254159293.1">
    <property type="nucleotide sequence ID" value="NZ_CP100355.1"/>
</dbReference>
<reference evidence="1" key="1">
    <citation type="submission" date="2022-06" db="EMBL/GenBank/DDBJ databases">
        <title>Diverse halophilic archaea isolated from saline environments.</title>
        <authorList>
            <person name="Cui H.-L."/>
        </authorList>
    </citation>
    <scope>NUCLEOTIDE SEQUENCE</scope>
    <source>
        <strain evidence="1">WLHS1</strain>
    </source>
</reference>
<proteinExistence type="predicted"/>
<keyword evidence="2" id="KW-1185">Reference proteome</keyword>
<dbReference type="EMBL" id="CP100355">
    <property type="protein sequence ID" value="UTF54601.1"/>
    <property type="molecule type" value="Genomic_DNA"/>
</dbReference>
<evidence type="ECO:0000313" key="2">
    <source>
        <dbReference type="Proteomes" id="UP001056855"/>
    </source>
</evidence>
<dbReference type="AlphaFoldDB" id="A0A9E7NBW8"/>
<accession>A0A9E7NBW8</accession>
<name>A0A9E7NBW8_9EURY</name>
<gene>
    <name evidence="1" type="ORF">NGM29_04825</name>
</gene>
<dbReference type="Proteomes" id="UP001056855">
    <property type="component" value="Chromosome"/>
</dbReference>